<reference evidence="2 3" key="1">
    <citation type="submission" date="2019-08" db="EMBL/GenBank/DDBJ databases">
        <title>Microbe sample from Colwellia echini.</title>
        <authorList>
            <person name="Christiansen L."/>
            <person name="Pathiraja D."/>
            <person name="Schultz-Johansen M."/>
            <person name="Choi I.-G."/>
            <person name="Stougaard P."/>
        </authorList>
    </citation>
    <scope>NUCLEOTIDE SEQUENCE [LARGE SCALE GENOMIC DNA]</scope>
    <source>
        <strain evidence="2 3">A3</strain>
    </source>
</reference>
<gene>
    <name evidence="2" type="ORF">CWS31_006165</name>
</gene>
<evidence type="ECO:0000313" key="2">
    <source>
        <dbReference type="EMBL" id="TYK66187.1"/>
    </source>
</evidence>
<evidence type="ECO:0000256" key="1">
    <source>
        <dbReference type="SAM" id="SignalP"/>
    </source>
</evidence>
<feature type="chain" id="PRO_5046485916" evidence="1">
    <location>
        <begin position="27"/>
        <end position="230"/>
    </location>
</feature>
<keyword evidence="3" id="KW-1185">Reference proteome</keyword>
<sequence>MNNKQTMKLSVIALATAMIVGCNSTAPNPSNPPEMSDGLALVKSTTSTVAYEKAGLDLSEYTKVLILPSTVAFKKDWQKVYNRSQSSPGTRVTDADVMRMKTETANILDEVFNKEFLTDKDIKIVTEVTSNTIILKPAIVNLDVTSADNNGGNSRTVTQETGGATLYLEAFDGVSGEILARVVTSAAASDMTQQYWSSGVTNKASATNMFTKWAKALVAKFEDAGKKATK</sequence>
<comment type="caution">
    <text evidence="2">The sequence shown here is derived from an EMBL/GenBank/DDBJ whole genome shotgun (WGS) entry which is preliminary data.</text>
</comment>
<keyword evidence="1" id="KW-0732">Signal</keyword>
<dbReference type="Proteomes" id="UP000815846">
    <property type="component" value="Unassembled WGS sequence"/>
</dbReference>
<protein>
    <submittedName>
        <fullName evidence="2">DUF3313 domain-containing protein</fullName>
    </submittedName>
</protein>
<dbReference type="InterPro" id="IPR021747">
    <property type="entry name" value="DUF3313"/>
</dbReference>
<organism evidence="2 3">
    <name type="scientific">Colwellia echini</name>
    <dbReference type="NCBI Taxonomy" id="1982103"/>
    <lineage>
        <taxon>Bacteria</taxon>
        <taxon>Pseudomonadati</taxon>
        <taxon>Pseudomonadota</taxon>
        <taxon>Gammaproteobacteria</taxon>
        <taxon>Alteromonadales</taxon>
        <taxon>Colwelliaceae</taxon>
        <taxon>Colwellia</taxon>
    </lineage>
</organism>
<dbReference type="PROSITE" id="PS51257">
    <property type="entry name" value="PROKAR_LIPOPROTEIN"/>
    <property type="match status" value="1"/>
</dbReference>
<proteinExistence type="predicted"/>
<dbReference type="RefSeq" id="WP_101344303.1">
    <property type="nucleotide sequence ID" value="NZ_PJAI02000005.1"/>
</dbReference>
<evidence type="ECO:0000313" key="3">
    <source>
        <dbReference type="Proteomes" id="UP000815846"/>
    </source>
</evidence>
<dbReference type="Pfam" id="PF11769">
    <property type="entry name" value="DUF3313"/>
    <property type="match status" value="1"/>
</dbReference>
<accession>A0ABY3MYW2</accession>
<name>A0ABY3MYW2_9GAMM</name>
<feature type="signal peptide" evidence="1">
    <location>
        <begin position="1"/>
        <end position="26"/>
    </location>
</feature>
<dbReference type="EMBL" id="PJAI02000005">
    <property type="protein sequence ID" value="TYK66187.1"/>
    <property type="molecule type" value="Genomic_DNA"/>
</dbReference>